<keyword evidence="5 8" id="KW-0479">Metal-binding</keyword>
<keyword evidence="4 8" id="KW-0349">Heme</keyword>
<keyword evidence="7 8" id="KW-0408">Iron</keyword>
<keyword evidence="12" id="KW-1185">Reference proteome</keyword>
<evidence type="ECO:0000256" key="4">
    <source>
        <dbReference type="ARBA" id="ARBA00022617"/>
    </source>
</evidence>
<evidence type="ECO:0000256" key="9">
    <source>
        <dbReference type="SAM" id="SignalP"/>
    </source>
</evidence>
<proteinExistence type="predicted"/>
<evidence type="ECO:0000256" key="5">
    <source>
        <dbReference type="ARBA" id="ARBA00022723"/>
    </source>
</evidence>
<feature type="signal peptide" evidence="9">
    <location>
        <begin position="1"/>
        <end position="22"/>
    </location>
</feature>
<dbReference type="PRINTS" id="PR00604">
    <property type="entry name" value="CYTCHRMECIAB"/>
</dbReference>
<evidence type="ECO:0000313" key="11">
    <source>
        <dbReference type="EMBL" id="OWJ65536.1"/>
    </source>
</evidence>
<dbReference type="AlphaFoldDB" id="A0A211ZK15"/>
<evidence type="ECO:0000256" key="7">
    <source>
        <dbReference type="ARBA" id="ARBA00023004"/>
    </source>
</evidence>
<dbReference type="SUPFAM" id="SSF46626">
    <property type="entry name" value="Cytochrome c"/>
    <property type="match status" value="1"/>
</dbReference>
<dbReference type="RefSeq" id="WP_088152651.1">
    <property type="nucleotide sequence ID" value="NZ_NHON01000036.1"/>
</dbReference>
<keyword evidence="9" id="KW-0732">Signal</keyword>
<gene>
    <name evidence="11" type="ORF">BWR60_19255</name>
</gene>
<organism evidence="11 12">
    <name type="scientific">Inquilinus limosus</name>
    <dbReference type="NCBI Taxonomy" id="171674"/>
    <lineage>
        <taxon>Bacteria</taxon>
        <taxon>Pseudomonadati</taxon>
        <taxon>Pseudomonadota</taxon>
        <taxon>Alphaproteobacteria</taxon>
        <taxon>Rhodospirillales</taxon>
        <taxon>Rhodospirillaceae</taxon>
        <taxon>Inquilinus</taxon>
    </lineage>
</organism>
<evidence type="ECO:0000256" key="2">
    <source>
        <dbReference type="ARBA" id="ARBA00022448"/>
    </source>
</evidence>
<evidence type="ECO:0000256" key="1">
    <source>
        <dbReference type="ARBA" id="ARBA00003590"/>
    </source>
</evidence>
<comment type="function">
    <text evidence="1">Cytochrome c2 is found mainly in purple, non-sulfur, photosynthetic bacteria where it functions as the electron donor to the oxidized bacteriochlorophyll in the photophosphorylation pathway. However, it may also have a role in the respiratory chain and is found in some non-photosynthetic bacteria.</text>
</comment>
<feature type="domain" description="Cytochrome c" evidence="10">
    <location>
        <begin position="24"/>
        <end position="122"/>
    </location>
</feature>
<evidence type="ECO:0000256" key="3">
    <source>
        <dbReference type="ARBA" id="ARBA00022531"/>
    </source>
</evidence>
<dbReference type="Pfam" id="PF00034">
    <property type="entry name" value="Cytochrom_C"/>
    <property type="match status" value="1"/>
</dbReference>
<dbReference type="GO" id="GO:0020037">
    <property type="term" value="F:heme binding"/>
    <property type="evidence" value="ECO:0007669"/>
    <property type="project" value="InterPro"/>
</dbReference>
<keyword evidence="3" id="KW-0602">Photosynthesis</keyword>
<keyword evidence="6" id="KW-0249">Electron transport</keyword>
<dbReference type="EMBL" id="NHON01000036">
    <property type="protein sequence ID" value="OWJ65536.1"/>
    <property type="molecule type" value="Genomic_DNA"/>
</dbReference>
<evidence type="ECO:0000256" key="8">
    <source>
        <dbReference type="PROSITE-ProRule" id="PRU00433"/>
    </source>
</evidence>
<dbReference type="GO" id="GO:0046872">
    <property type="term" value="F:metal ion binding"/>
    <property type="evidence" value="ECO:0007669"/>
    <property type="project" value="UniProtKB-KW"/>
</dbReference>
<dbReference type="GO" id="GO:0009055">
    <property type="term" value="F:electron transfer activity"/>
    <property type="evidence" value="ECO:0007669"/>
    <property type="project" value="InterPro"/>
</dbReference>
<dbReference type="OrthoDB" id="9805828at2"/>
<dbReference type="PROSITE" id="PS51007">
    <property type="entry name" value="CYTC"/>
    <property type="match status" value="1"/>
</dbReference>
<name>A0A211ZK15_9PROT</name>
<reference evidence="12" key="1">
    <citation type="submission" date="2017-05" db="EMBL/GenBank/DDBJ databases">
        <authorList>
            <person name="Macchi M."/>
            <person name="Festa S."/>
            <person name="Coppotelli B.M."/>
            <person name="Morelli I.S."/>
        </authorList>
    </citation>
    <scope>NUCLEOTIDE SEQUENCE [LARGE SCALE GENOMIC DNA]</scope>
    <source>
        <strain evidence="12">I</strain>
    </source>
</reference>
<evidence type="ECO:0000256" key="6">
    <source>
        <dbReference type="ARBA" id="ARBA00022982"/>
    </source>
</evidence>
<evidence type="ECO:0000259" key="10">
    <source>
        <dbReference type="PROSITE" id="PS51007"/>
    </source>
</evidence>
<dbReference type="GO" id="GO:0015979">
    <property type="term" value="P:photosynthesis"/>
    <property type="evidence" value="ECO:0007669"/>
    <property type="project" value="UniProtKB-KW"/>
</dbReference>
<keyword evidence="2" id="KW-0813">Transport</keyword>
<evidence type="ECO:0000313" key="12">
    <source>
        <dbReference type="Proteomes" id="UP000196655"/>
    </source>
</evidence>
<dbReference type="Proteomes" id="UP000196655">
    <property type="component" value="Unassembled WGS sequence"/>
</dbReference>
<sequence>MKLTQWALAALLTAGAASPALADGDAARGQTLFSRCSACHTVTDQNKLGPHLSGVFGRVAGTLAGYTFSKAMVAYAKAWDETTLDAFLAGPAKAVPGTKMAAPPIANPQDRADIIAYLKTLTAS</sequence>
<protein>
    <recommendedName>
        <fullName evidence="10">Cytochrome c domain-containing protein</fullName>
    </recommendedName>
</protein>
<accession>A0A211ZK15</accession>
<dbReference type="PANTHER" id="PTHR11961">
    <property type="entry name" value="CYTOCHROME C"/>
    <property type="match status" value="1"/>
</dbReference>
<dbReference type="InterPro" id="IPR036909">
    <property type="entry name" value="Cyt_c-like_dom_sf"/>
</dbReference>
<dbReference type="InterPro" id="IPR002327">
    <property type="entry name" value="Cyt_c_1A/1B"/>
</dbReference>
<dbReference type="Gene3D" id="1.10.760.10">
    <property type="entry name" value="Cytochrome c-like domain"/>
    <property type="match status" value="1"/>
</dbReference>
<dbReference type="InterPro" id="IPR009056">
    <property type="entry name" value="Cyt_c-like_dom"/>
</dbReference>
<feature type="chain" id="PRO_5012487906" description="Cytochrome c domain-containing protein" evidence="9">
    <location>
        <begin position="23"/>
        <end position="124"/>
    </location>
</feature>
<comment type="caution">
    <text evidence="11">The sequence shown here is derived from an EMBL/GenBank/DDBJ whole genome shotgun (WGS) entry which is preliminary data.</text>
</comment>